<dbReference type="InterPro" id="IPR013324">
    <property type="entry name" value="RNA_pol_sigma_r3/r4-like"/>
</dbReference>
<name>A0AA49GU22_9BACT</name>
<keyword evidence="3" id="KW-0731">Sigma factor</keyword>
<evidence type="ECO:0000256" key="3">
    <source>
        <dbReference type="ARBA" id="ARBA00023082"/>
    </source>
</evidence>
<dbReference type="InterPro" id="IPR014284">
    <property type="entry name" value="RNA_pol_sigma-70_dom"/>
</dbReference>
<comment type="similarity">
    <text evidence="1">Belongs to the sigma-70 factor family. ECF subfamily.</text>
</comment>
<dbReference type="PANTHER" id="PTHR43133:SF46">
    <property type="entry name" value="RNA POLYMERASE SIGMA-70 FACTOR ECF SUBFAMILY"/>
    <property type="match status" value="1"/>
</dbReference>
<dbReference type="PANTHER" id="PTHR43133">
    <property type="entry name" value="RNA POLYMERASE ECF-TYPE SIGMA FACTO"/>
    <property type="match status" value="1"/>
</dbReference>
<dbReference type="GO" id="GO:0016987">
    <property type="term" value="F:sigma factor activity"/>
    <property type="evidence" value="ECO:0007669"/>
    <property type="project" value="UniProtKB-KW"/>
</dbReference>
<dbReference type="InterPro" id="IPR013325">
    <property type="entry name" value="RNA_pol_sigma_r2"/>
</dbReference>
<evidence type="ECO:0000256" key="1">
    <source>
        <dbReference type="ARBA" id="ARBA00010641"/>
    </source>
</evidence>
<evidence type="ECO:0000259" key="5">
    <source>
        <dbReference type="Pfam" id="PF04542"/>
    </source>
</evidence>
<dbReference type="Gene3D" id="1.10.10.10">
    <property type="entry name" value="Winged helix-like DNA-binding domain superfamily/Winged helix DNA-binding domain"/>
    <property type="match status" value="1"/>
</dbReference>
<evidence type="ECO:0000313" key="7">
    <source>
        <dbReference type="EMBL" id="WKN39031.1"/>
    </source>
</evidence>
<dbReference type="InterPro" id="IPR007627">
    <property type="entry name" value="RNA_pol_sigma70_r2"/>
</dbReference>
<evidence type="ECO:0000256" key="4">
    <source>
        <dbReference type="ARBA" id="ARBA00023163"/>
    </source>
</evidence>
<evidence type="ECO:0000259" key="6">
    <source>
        <dbReference type="Pfam" id="PF08281"/>
    </source>
</evidence>
<dbReference type="InterPro" id="IPR013249">
    <property type="entry name" value="RNA_pol_sigma70_r4_t2"/>
</dbReference>
<dbReference type="EMBL" id="CP120682">
    <property type="protein sequence ID" value="WKN39031.1"/>
    <property type="molecule type" value="Genomic_DNA"/>
</dbReference>
<organism evidence="7">
    <name type="scientific">Roseihalotalea indica</name>
    <dbReference type="NCBI Taxonomy" id="2867963"/>
    <lineage>
        <taxon>Bacteria</taxon>
        <taxon>Pseudomonadati</taxon>
        <taxon>Bacteroidota</taxon>
        <taxon>Cytophagia</taxon>
        <taxon>Cytophagales</taxon>
        <taxon>Catalimonadaceae</taxon>
        <taxon>Roseihalotalea</taxon>
    </lineage>
</organism>
<dbReference type="Pfam" id="PF08281">
    <property type="entry name" value="Sigma70_r4_2"/>
    <property type="match status" value="1"/>
</dbReference>
<sequence length="210" mass="24332">MNTTEDNLTLFQQIAKGDKAAFDVFFERYYPRLVQFARLFVASDQAAEDVVADVLVNMLIHRKRVFTLAHFEAYLYASVKKKALSAIKKQERINHYPHDLPQGEQLTDQSADPHEILIEQELHSLTQDVIQNLPPKRKMVFQFIKEDGLSYRQVAELMDISERTVEVHLKLAIKTLRQSVEQYLGQKEIKKAAQSLVKNVPPLLLFYLSF</sequence>
<dbReference type="GO" id="GO:0003677">
    <property type="term" value="F:DNA binding"/>
    <property type="evidence" value="ECO:0007669"/>
    <property type="project" value="InterPro"/>
</dbReference>
<dbReference type="SUPFAM" id="SSF88659">
    <property type="entry name" value="Sigma3 and sigma4 domains of RNA polymerase sigma factors"/>
    <property type="match status" value="1"/>
</dbReference>
<evidence type="ECO:0000256" key="2">
    <source>
        <dbReference type="ARBA" id="ARBA00023015"/>
    </source>
</evidence>
<protein>
    <submittedName>
        <fullName evidence="7">RNA polymerase sigma-70 factor</fullName>
    </submittedName>
</protein>
<dbReference type="AlphaFoldDB" id="A0AA49GU22"/>
<dbReference type="GO" id="GO:0006352">
    <property type="term" value="P:DNA-templated transcription initiation"/>
    <property type="evidence" value="ECO:0007669"/>
    <property type="project" value="InterPro"/>
</dbReference>
<reference evidence="7" key="1">
    <citation type="journal article" date="2023" name="Comput. Struct. Biotechnol. J.">
        <title>Discovery of a novel marine Bacteroidetes with a rich repertoire of carbohydrate-active enzymes.</title>
        <authorList>
            <person name="Chen B."/>
            <person name="Liu G."/>
            <person name="Chen Q."/>
            <person name="Wang H."/>
            <person name="Liu L."/>
            <person name="Tang K."/>
        </authorList>
    </citation>
    <scope>NUCLEOTIDE SEQUENCE</scope>
    <source>
        <strain evidence="7">TK19036</strain>
    </source>
</reference>
<accession>A0AA49GU22</accession>
<gene>
    <name evidence="7" type="ORF">K4G66_09985</name>
</gene>
<dbReference type="NCBIfam" id="TIGR02937">
    <property type="entry name" value="sigma70-ECF"/>
    <property type="match status" value="1"/>
</dbReference>
<keyword evidence="4" id="KW-0804">Transcription</keyword>
<feature type="domain" description="RNA polymerase sigma-70 region 2" evidence="5">
    <location>
        <begin position="25"/>
        <end position="92"/>
    </location>
</feature>
<feature type="domain" description="RNA polymerase sigma factor 70 region 4 type 2" evidence="6">
    <location>
        <begin position="127"/>
        <end position="176"/>
    </location>
</feature>
<dbReference type="InterPro" id="IPR014327">
    <property type="entry name" value="RNA_pol_sigma70_bacteroid"/>
</dbReference>
<dbReference type="Pfam" id="PF04542">
    <property type="entry name" value="Sigma70_r2"/>
    <property type="match status" value="1"/>
</dbReference>
<dbReference type="NCBIfam" id="TIGR02985">
    <property type="entry name" value="Sig70_bacteroi1"/>
    <property type="match status" value="1"/>
</dbReference>
<dbReference type="Gene3D" id="1.10.1740.10">
    <property type="match status" value="1"/>
</dbReference>
<keyword evidence="2" id="KW-0805">Transcription regulation</keyword>
<reference evidence="7" key="2">
    <citation type="journal article" date="2024" name="Antonie Van Leeuwenhoek">
        <title>Roseihalotalea indica gen. nov., sp. nov., a halophilic Bacteroidetes from mesopelagic Southwest Indian Ocean with higher carbohydrate metabolic potential.</title>
        <authorList>
            <person name="Chen B."/>
            <person name="Zhang M."/>
            <person name="Lin D."/>
            <person name="Ye J."/>
            <person name="Tang K."/>
        </authorList>
    </citation>
    <scope>NUCLEOTIDE SEQUENCE</scope>
    <source>
        <strain evidence="7">TK19036</strain>
    </source>
</reference>
<dbReference type="InterPro" id="IPR036388">
    <property type="entry name" value="WH-like_DNA-bd_sf"/>
</dbReference>
<dbReference type="InterPro" id="IPR039425">
    <property type="entry name" value="RNA_pol_sigma-70-like"/>
</dbReference>
<proteinExistence type="inferred from homology"/>
<dbReference type="SUPFAM" id="SSF88946">
    <property type="entry name" value="Sigma2 domain of RNA polymerase sigma factors"/>
    <property type="match status" value="1"/>
</dbReference>